<feature type="transmembrane region" description="Helical" evidence="3">
    <location>
        <begin position="33"/>
        <end position="51"/>
    </location>
</feature>
<evidence type="ECO:0000256" key="3">
    <source>
        <dbReference type="SAM" id="Phobius"/>
    </source>
</evidence>
<dbReference type="SUPFAM" id="SSF55073">
    <property type="entry name" value="Nucleotide cyclase"/>
    <property type="match status" value="1"/>
</dbReference>
<dbReference type="Proteomes" id="UP000295509">
    <property type="component" value="Unassembled WGS sequence"/>
</dbReference>
<dbReference type="PROSITE" id="PS50887">
    <property type="entry name" value="GGDEF"/>
    <property type="match status" value="1"/>
</dbReference>
<dbReference type="CDD" id="cd01949">
    <property type="entry name" value="GGDEF"/>
    <property type="match status" value="1"/>
</dbReference>
<dbReference type="InterPro" id="IPR050469">
    <property type="entry name" value="Diguanylate_Cyclase"/>
</dbReference>
<evidence type="ECO:0000256" key="2">
    <source>
        <dbReference type="ARBA" id="ARBA00034247"/>
    </source>
</evidence>
<dbReference type="InterPro" id="IPR000160">
    <property type="entry name" value="GGDEF_dom"/>
</dbReference>
<gene>
    <name evidence="5" type="ORF">BX592_14722</name>
</gene>
<dbReference type="FunFam" id="3.30.70.270:FF:000001">
    <property type="entry name" value="Diguanylate cyclase domain protein"/>
    <property type="match status" value="1"/>
</dbReference>
<feature type="transmembrane region" description="Helical" evidence="3">
    <location>
        <begin position="89"/>
        <end position="110"/>
    </location>
</feature>
<feature type="domain" description="GGDEF" evidence="4">
    <location>
        <begin position="252"/>
        <end position="384"/>
    </location>
</feature>
<dbReference type="InterPro" id="IPR029787">
    <property type="entry name" value="Nucleotide_cyclase"/>
</dbReference>
<feature type="transmembrane region" description="Helical" evidence="3">
    <location>
        <begin position="190"/>
        <end position="210"/>
    </location>
</feature>
<dbReference type="SMART" id="SM00267">
    <property type="entry name" value="GGDEF"/>
    <property type="match status" value="1"/>
</dbReference>
<evidence type="ECO:0000313" key="5">
    <source>
        <dbReference type="EMBL" id="TDY37034.1"/>
    </source>
</evidence>
<sequence>MISHVAPLFIAATSGVVSVAILGSLLRAGIPGLTRWLSANLLAAGALIFLAFQGHMPGGMCLAITTAVLIYAVLLVLQGCRQFFGLRPFHYAELAAYVVLLACVVQWTTITPNANIRIMLVSPFLAYARLSFAWIVWHYRPQHRPRYAYNFVFWTALVEAAIHAARGLAFGLGWEHQTAAVISPTPTNDIFAAMVVLATPCLSVGIVMLAHDRMAERMERLATVDELTGALARRAFFVLAQQRFDAALRDRTVLSVAILDLDRFKTFNDEHGHATGDAVLKTFAGVAIRALGRDDLFGRLGGEEFAIVFRATSQADAAQWLDKLRGAVAASPVTVPDGERVCTFSAGVSELQRDDTLARLMARADAAQYAAKAMGRNRVVIAADTAGSGSALNAV</sequence>
<dbReference type="GO" id="GO:0043709">
    <property type="term" value="P:cell adhesion involved in single-species biofilm formation"/>
    <property type="evidence" value="ECO:0007669"/>
    <property type="project" value="TreeGrafter"/>
</dbReference>
<comment type="catalytic activity">
    <reaction evidence="2">
        <text>2 GTP = 3',3'-c-di-GMP + 2 diphosphate</text>
        <dbReference type="Rhea" id="RHEA:24898"/>
        <dbReference type="ChEBI" id="CHEBI:33019"/>
        <dbReference type="ChEBI" id="CHEBI:37565"/>
        <dbReference type="ChEBI" id="CHEBI:58805"/>
        <dbReference type="EC" id="2.7.7.65"/>
    </reaction>
</comment>
<comment type="caution">
    <text evidence="5">The sequence shown here is derived from an EMBL/GenBank/DDBJ whole genome shotgun (WGS) entry which is preliminary data.</text>
</comment>
<dbReference type="GO" id="GO:0052621">
    <property type="term" value="F:diguanylate cyclase activity"/>
    <property type="evidence" value="ECO:0007669"/>
    <property type="project" value="UniProtKB-EC"/>
</dbReference>
<reference evidence="5 6" key="1">
    <citation type="submission" date="2019-03" db="EMBL/GenBank/DDBJ databases">
        <title>Genomic Encyclopedia of Type Strains, Phase III (KMG-III): the genomes of soil and plant-associated and newly described type strains.</title>
        <authorList>
            <person name="Whitman W."/>
        </authorList>
    </citation>
    <scope>NUCLEOTIDE SEQUENCE [LARGE SCALE GENOMIC DNA]</scope>
    <source>
        <strain evidence="5 6">LMG 29544</strain>
    </source>
</reference>
<evidence type="ECO:0000313" key="6">
    <source>
        <dbReference type="Proteomes" id="UP000295509"/>
    </source>
</evidence>
<dbReference type="Pfam" id="PF00990">
    <property type="entry name" value="GGDEF"/>
    <property type="match status" value="1"/>
</dbReference>
<dbReference type="GO" id="GO:0005886">
    <property type="term" value="C:plasma membrane"/>
    <property type="evidence" value="ECO:0007669"/>
    <property type="project" value="TreeGrafter"/>
</dbReference>
<keyword evidence="3" id="KW-0812">Transmembrane</keyword>
<evidence type="ECO:0000256" key="1">
    <source>
        <dbReference type="ARBA" id="ARBA00012528"/>
    </source>
</evidence>
<feature type="transmembrane region" description="Helical" evidence="3">
    <location>
        <begin position="149"/>
        <end position="170"/>
    </location>
</feature>
<keyword evidence="6" id="KW-1185">Reference proteome</keyword>
<dbReference type="GO" id="GO:1902201">
    <property type="term" value="P:negative regulation of bacterial-type flagellum-dependent cell motility"/>
    <property type="evidence" value="ECO:0007669"/>
    <property type="project" value="TreeGrafter"/>
</dbReference>
<dbReference type="RefSeq" id="WP_134197488.1">
    <property type="nucleotide sequence ID" value="NZ_JBHLUW010000010.1"/>
</dbReference>
<dbReference type="PANTHER" id="PTHR45138:SF9">
    <property type="entry name" value="DIGUANYLATE CYCLASE DGCM-RELATED"/>
    <property type="match status" value="1"/>
</dbReference>
<accession>A0A4V3HCF9</accession>
<dbReference type="InterPro" id="IPR043128">
    <property type="entry name" value="Rev_trsase/Diguanyl_cyclase"/>
</dbReference>
<dbReference type="OrthoDB" id="9813903at2"/>
<name>A0A4V3HCF9_9BURK</name>
<feature type="transmembrane region" description="Helical" evidence="3">
    <location>
        <begin position="57"/>
        <end position="77"/>
    </location>
</feature>
<proteinExistence type="predicted"/>
<feature type="transmembrane region" description="Helical" evidence="3">
    <location>
        <begin position="116"/>
        <end position="137"/>
    </location>
</feature>
<protein>
    <recommendedName>
        <fullName evidence="1">diguanylate cyclase</fullName>
        <ecNumber evidence="1">2.7.7.65</ecNumber>
    </recommendedName>
</protein>
<dbReference type="AlphaFoldDB" id="A0A4V3HCF9"/>
<dbReference type="Gene3D" id="3.30.70.270">
    <property type="match status" value="1"/>
</dbReference>
<dbReference type="NCBIfam" id="TIGR00254">
    <property type="entry name" value="GGDEF"/>
    <property type="match status" value="1"/>
</dbReference>
<dbReference type="PANTHER" id="PTHR45138">
    <property type="entry name" value="REGULATORY COMPONENTS OF SENSORY TRANSDUCTION SYSTEM"/>
    <property type="match status" value="1"/>
</dbReference>
<organism evidence="5 6">
    <name type="scientific">Paraburkholderia rhizosphaerae</name>
    <dbReference type="NCBI Taxonomy" id="480658"/>
    <lineage>
        <taxon>Bacteria</taxon>
        <taxon>Pseudomonadati</taxon>
        <taxon>Pseudomonadota</taxon>
        <taxon>Betaproteobacteria</taxon>
        <taxon>Burkholderiales</taxon>
        <taxon>Burkholderiaceae</taxon>
        <taxon>Paraburkholderia</taxon>
    </lineage>
</organism>
<dbReference type="EMBL" id="SORE01000047">
    <property type="protein sequence ID" value="TDY37034.1"/>
    <property type="molecule type" value="Genomic_DNA"/>
</dbReference>
<keyword evidence="3" id="KW-0472">Membrane</keyword>
<evidence type="ECO:0000259" key="4">
    <source>
        <dbReference type="PROSITE" id="PS50887"/>
    </source>
</evidence>
<dbReference type="EC" id="2.7.7.65" evidence="1"/>
<feature type="transmembrane region" description="Helical" evidence="3">
    <location>
        <begin position="6"/>
        <end position="26"/>
    </location>
</feature>
<keyword evidence="3" id="KW-1133">Transmembrane helix</keyword>